<feature type="domain" description="SLH" evidence="2">
    <location>
        <begin position="49"/>
        <end position="112"/>
    </location>
</feature>
<comment type="caution">
    <text evidence="3">The sequence shown here is derived from an EMBL/GenBank/DDBJ whole genome shotgun (WGS) entry which is preliminary data.</text>
</comment>
<dbReference type="Proteomes" id="UP000632154">
    <property type="component" value="Unassembled WGS sequence"/>
</dbReference>
<proteinExistence type="predicted"/>
<evidence type="ECO:0000313" key="4">
    <source>
        <dbReference type="Proteomes" id="UP000632154"/>
    </source>
</evidence>
<evidence type="ECO:0000256" key="1">
    <source>
        <dbReference type="SAM" id="SignalP"/>
    </source>
</evidence>
<dbReference type="PROSITE" id="PS51272">
    <property type="entry name" value="SLH"/>
    <property type="match status" value="1"/>
</dbReference>
<keyword evidence="4" id="KW-1185">Reference proteome</keyword>
<feature type="signal peptide" evidence="1">
    <location>
        <begin position="1"/>
        <end position="19"/>
    </location>
</feature>
<accession>A0ABQ3K053</accession>
<keyword evidence="1" id="KW-0732">Signal</keyword>
<evidence type="ECO:0000313" key="3">
    <source>
        <dbReference type="EMBL" id="GHF98104.1"/>
    </source>
</evidence>
<dbReference type="PANTHER" id="PTHR43308">
    <property type="entry name" value="OUTER MEMBRANE PROTEIN ALPHA-RELATED"/>
    <property type="match status" value="1"/>
</dbReference>
<name>A0ABQ3K053_9DEIO</name>
<dbReference type="InterPro" id="IPR051465">
    <property type="entry name" value="Cell_Envelope_Struct_Comp"/>
</dbReference>
<dbReference type="Pfam" id="PF00395">
    <property type="entry name" value="SLH"/>
    <property type="match status" value="1"/>
</dbReference>
<gene>
    <name evidence="3" type="ORF">GCM10017783_07610</name>
</gene>
<evidence type="ECO:0000259" key="2">
    <source>
        <dbReference type="PROSITE" id="PS51272"/>
    </source>
</evidence>
<dbReference type="EMBL" id="BNAL01000006">
    <property type="protein sequence ID" value="GHF98104.1"/>
    <property type="molecule type" value="Genomic_DNA"/>
</dbReference>
<reference evidence="4" key="1">
    <citation type="journal article" date="2019" name="Int. J. Syst. Evol. Microbiol.">
        <title>The Global Catalogue of Microorganisms (GCM) 10K type strain sequencing project: providing services to taxonomists for standard genome sequencing and annotation.</title>
        <authorList>
            <consortium name="The Broad Institute Genomics Platform"/>
            <consortium name="The Broad Institute Genome Sequencing Center for Infectious Disease"/>
            <person name="Wu L."/>
            <person name="Ma J."/>
        </authorList>
    </citation>
    <scope>NUCLEOTIDE SEQUENCE [LARGE SCALE GENOMIC DNA]</scope>
    <source>
        <strain evidence="4">CGMCC 1.18439</strain>
    </source>
</reference>
<dbReference type="PANTHER" id="PTHR43308:SF1">
    <property type="entry name" value="OUTER MEMBRANE PROTEIN ALPHA"/>
    <property type="match status" value="1"/>
</dbReference>
<feature type="chain" id="PRO_5046340418" evidence="1">
    <location>
        <begin position="20"/>
        <end position="414"/>
    </location>
</feature>
<dbReference type="SUPFAM" id="SSF56925">
    <property type="entry name" value="OMPA-like"/>
    <property type="match status" value="1"/>
</dbReference>
<organism evidence="3 4">
    <name type="scientific">Deinococcus piscis</name>
    <dbReference type="NCBI Taxonomy" id="394230"/>
    <lineage>
        <taxon>Bacteria</taxon>
        <taxon>Thermotogati</taxon>
        <taxon>Deinococcota</taxon>
        <taxon>Deinococci</taxon>
        <taxon>Deinococcales</taxon>
        <taxon>Deinococcaceae</taxon>
        <taxon>Deinococcus</taxon>
    </lineage>
</organism>
<dbReference type="InterPro" id="IPR001119">
    <property type="entry name" value="SLH_dom"/>
</dbReference>
<dbReference type="Gene3D" id="2.40.160.20">
    <property type="match status" value="1"/>
</dbReference>
<protein>
    <submittedName>
        <fullName evidence="3">SLH family protein</fullName>
    </submittedName>
</protein>
<dbReference type="InterPro" id="IPR011250">
    <property type="entry name" value="OMP/PagP_B-barrel"/>
</dbReference>
<dbReference type="RefSeq" id="WP_189642352.1">
    <property type="nucleotide sequence ID" value="NZ_BNAL01000006.1"/>
</dbReference>
<sequence>MRKSIIAATLAMTVGVAGAQAGGGYADNTQYVAPTTTTAPAATNAPVSGSVVLTDVPAGHWARDAVEAIVEAGLIQGFPDGTFRGNENLTRYQAAMIFHRLLQSGALSGSDISDEDLLVITRGMQEVSTELAAISSRLTDVERLTVEQQARIDAIEAAIKGMDTGDSSALVARIDALEARIAQLEGTTTAPAPVTPAPDAPTTGGDIVIGDPVVTPVTPAGNMYAGIGGGYYPINSQFVGNTDYQCLSPFVSARTDVNDPAADGAGRVNYCGSLLGTVGAQNLYGPVGGRVNVEYIPGRDNAIAADVNATVGTDLGLVQPYAGAGVGVVYGKDRPNTDGTTAQQSATDIYANLLGGADFKVTPNVGLFAEANGKYYFSSNTTVAQGVTGVTAGSTDSNTGGFGYGARAGVKLFF</sequence>